<evidence type="ECO:0000313" key="2">
    <source>
        <dbReference type="Proteomes" id="UP000313359"/>
    </source>
</evidence>
<evidence type="ECO:0000313" key="1">
    <source>
        <dbReference type="EMBL" id="RPD63338.1"/>
    </source>
</evidence>
<organism evidence="1 2">
    <name type="scientific">Lentinus tigrinus ALCF2SS1-6</name>
    <dbReference type="NCBI Taxonomy" id="1328759"/>
    <lineage>
        <taxon>Eukaryota</taxon>
        <taxon>Fungi</taxon>
        <taxon>Dikarya</taxon>
        <taxon>Basidiomycota</taxon>
        <taxon>Agaricomycotina</taxon>
        <taxon>Agaricomycetes</taxon>
        <taxon>Polyporales</taxon>
        <taxon>Polyporaceae</taxon>
        <taxon>Lentinus</taxon>
    </lineage>
</organism>
<protein>
    <submittedName>
        <fullName evidence="1">Uncharacterized protein</fullName>
    </submittedName>
</protein>
<gene>
    <name evidence="1" type="ORF">L227DRAFT_386262</name>
</gene>
<dbReference type="Proteomes" id="UP000313359">
    <property type="component" value="Unassembled WGS sequence"/>
</dbReference>
<keyword evidence="2" id="KW-1185">Reference proteome</keyword>
<sequence length="172" mass="19446">MRLVSVQLSDDARFWHWSWFWFWFWSQWGPSLTPTSPCSVIPPEFEFFSLVRPSFVHTHASSPPLPLPLLFLFRFPLLLLLTAPLGPSALDLRLPHKYTYGSSTRNAPASPCTRPTFRISVYPYIRTSSAGLKLSGSRSHSDNLGVDSFSESDAARRPAVRRSSCDVQVAFV</sequence>
<reference evidence="1" key="1">
    <citation type="journal article" date="2018" name="Genome Biol. Evol.">
        <title>Genomics and development of Lentinus tigrinus, a white-rot wood-decaying mushroom with dimorphic fruiting bodies.</title>
        <authorList>
            <person name="Wu B."/>
            <person name="Xu Z."/>
            <person name="Knudson A."/>
            <person name="Carlson A."/>
            <person name="Chen N."/>
            <person name="Kovaka S."/>
            <person name="LaButti K."/>
            <person name="Lipzen A."/>
            <person name="Pennachio C."/>
            <person name="Riley R."/>
            <person name="Schakwitz W."/>
            <person name="Umezawa K."/>
            <person name="Ohm R.A."/>
            <person name="Grigoriev I.V."/>
            <person name="Nagy L.G."/>
            <person name="Gibbons J."/>
            <person name="Hibbett D."/>
        </authorList>
    </citation>
    <scope>NUCLEOTIDE SEQUENCE [LARGE SCALE GENOMIC DNA]</scope>
    <source>
        <strain evidence="1">ALCF2SS1-6</strain>
    </source>
</reference>
<proteinExistence type="predicted"/>
<name>A0A5C2SJ80_9APHY</name>
<dbReference type="EMBL" id="ML122256">
    <property type="protein sequence ID" value="RPD63338.1"/>
    <property type="molecule type" value="Genomic_DNA"/>
</dbReference>
<dbReference type="AlphaFoldDB" id="A0A5C2SJ80"/>
<accession>A0A5C2SJ80</accession>